<evidence type="ECO:0000313" key="2">
    <source>
        <dbReference type="EMBL" id="KIO15908.1"/>
    </source>
</evidence>
<proteinExistence type="predicted"/>
<evidence type="ECO:0000313" key="3">
    <source>
        <dbReference type="Proteomes" id="UP000054248"/>
    </source>
</evidence>
<dbReference type="EMBL" id="KN823757">
    <property type="protein sequence ID" value="KIO15908.1"/>
    <property type="molecule type" value="Genomic_DNA"/>
</dbReference>
<feature type="region of interest" description="Disordered" evidence="1">
    <location>
        <begin position="502"/>
        <end position="551"/>
    </location>
</feature>
<accession>A0A0C3K3D7</accession>
<keyword evidence="3" id="KW-1185">Reference proteome</keyword>
<gene>
    <name evidence="2" type="ORF">M407DRAFT_13076</name>
</gene>
<evidence type="ECO:0000256" key="1">
    <source>
        <dbReference type="SAM" id="MobiDB-lite"/>
    </source>
</evidence>
<feature type="region of interest" description="Disordered" evidence="1">
    <location>
        <begin position="572"/>
        <end position="681"/>
    </location>
</feature>
<feature type="compositionally biased region" description="Acidic residues" evidence="1">
    <location>
        <begin position="613"/>
        <end position="631"/>
    </location>
</feature>
<dbReference type="HOGENOM" id="CLU_403961_0_0_1"/>
<feature type="region of interest" description="Disordered" evidence="1">
    <location>
        <begin position="94"/>
        <end position="133"/>
    </location>
</feature>
<feature type="compositionally biased region" description="Basic and acidic residues" evidence="1">
    <location>
        <begin position="601"/>
        <end position="612"/>
    </location>
</feature>
<sequence>MDPSPQDRLLAAATELGINPAILMVTLSKHLNAVVPQTTQANASDPSSLELGIQSSASFNARHQLFGGEGQAPPTGSAGSPLVLPSAVLPPVEKAGPPIPVPSSQGIQSSAPFTDQHQPLGEAGLGPPASSAGSSLALPSVVLPPVRATDPPLPTPSSQAMSHSAAPITSALPPASLSSQLPATAGGALDYFQTGPPILPALSSTSAIHPRLKMIQQTLSGHMQAFGQPSPAPQQLLPWEGNQPVATQWGAIGPVPSVLPMPSAVPAALASAFPVTPSKAGGHSERPLPRVTAKVAATVRKPGQHQKAKPAEKLKPRVGVPIPYKKLYIVPVSSIEQLSEQVKYACSVSNLAGHPDLHNAMSDEEVRQEIRNYFSEERCGIDWTKHSLEWFELSRQSGTLLWPTNLRAFPTGKDLANTYQGKKLLIGRLTTTADIPKFKETLKGATIRFRKASGSYRARGRRLSNDSDGDTVIKTFTCMSCNGTFALDEKLTHEGKCPVRIQPRKRNISTASRHSRHHSEPPDVSPVATRKKKRTRGNPASSDGEVEIFAREPKRLRSRTFTKQDLKGLSDEELDEILDDPDANDEGEDVDVPGMGLYRHRSLELDGQKRDSEDEDLEDEKDELDEDDDDENGLRDTSDEEDLDPTYREVNSGEENEEEWGTSVGVRSGPSHSRSKGSYLW</sequence>
<feature type="region of interest" description="Disordered" evidence="1">
    <location>
        <begin position="65"/>
        <end position="84"/>
    </location>
</feature>
<dbReference type="AlphaFoldDB" id="A0A0C3K3D7"/>
<feature type="region of interest" description="Disordered" evidence="1">
    <location>
        <begin position="147"/>
        <end position="166"/>
    </location>
</feature>
<feature type="compositionally biased region" description="Polar residues" evidence="1">
    <location>
        <begin position="102"/>
        <end position="117"/>
    </location>
</feature>
<reference evidence="2 3" key="1">
    <citation type="submission" date="2014-04" db="EMBL/GenBank/DDBJ databases">
        <authorList>
            <consortium name="DOE Joint Genome Institute"/>
            <person name="Kuo A."/>
            <person name="Girlanda M."/>
            <person name="Perotto S."/>
            <person name="Kohler A."/>
            <person name="Nagy L.G."/>
            <person name="Floudas D."/>
            <person name="Copeland A."/>
            <person name="Barry K.W."/>
            <person name="Cichocki N."/>
            <person name="Veneault-Fourrey C."/>
            <person name="LaButti K."/>
            <person name="Lindquist E.A."/>
            <person name="Lipzen A."/>
            <person name="Lundell T."/>
            <person name="Morin E."/>
            <person name="Murat C."/>
            <person name="Sun H."/>
            <person name="Tunlid A."/>
            <person name="Henrissat B."/>
            <person name="Grigoriev I.V."/>
            <person name="Hibbett D.S."/>
            <person name="Martin F."/>
            <person name="Nordberg H.P."/>
            <person name="Cantor M.N."/>
            <person name="Hua S.X."/>
        </authorList>
    </citation>
    <scope>NUCLEOTIDE SEQUENCE [LARGE SCALE GENOMIC DNA]</scope>
    <source>
        <strain evidence="2 3">MUT 4182</strain>
    </source>
</reference>
<reference evidence="3" key="2">
    <citation type="submission" date="2015-01" db="EMBL/GenBank/DDBJ databases">
        <title>Evolutionary Origins and Diversification of the Mycorrhizal Mutualists.</title>
        <authorList>
            <consortium name="DOE Joint Genome Institute"/>
            <consortium name="Mycorrhizal Genomics Consortium"/>
            <person name="Kohler A."/>
            <person name="Kuo A."/>
            <person name="Nagy L.G."/>
            <person name="Floudas D."/>
            <person name="Copeland A."/>
            <person name="Barry K.W."/>
            <person name="Cichocki N."/>
            <person name="Veneault-Fourrey C."/>
            <person name="LaButti K."/>
            <person name="Lindquist E.A."/>
            <person name="Lipzen A."/>
            <person name="Lundell T."/>
            <person name="Morin E."/>
            <person name="Murat C."/>
            <person name="Riley R."/>
            <person name="Ohm R."/>
            <person name="Sun H."/>
            <person name="Tunlid A."/>
            <person name="Henrissat B."/>
            <person name="Grigoriev I.V."/>
            <person name="Hibbett D.S."/>
            <person name="Martin F."/>
        </authorList>
    </citation>
    <scope>NUCLEOTIDE SEQUENCE [LARGE SCALE GENOMIC DNA]</scope>
    <source>
        <strain evidence="3">MUT 4182</strain>
    </source>
</reference>
<name>A0A0C3K3D7_9AGAM</name>
<organism evidence="2 3">
    <name type="scientific">Tulasnella calospora MUT 4182</name>
    <dbReference type="NCBI Taxonomy" id="1051891"/>
    <lineage>
        <taxon>Eukaryota</taxon>
        <taxon>Fungi</taxon>
        <taxon>Dikarya</taxon>
        <taxon>Basidiomycota</taxon>
        <taxon>Agaricomycotina</taxon>
        <taxon>Agaricomycetes</taxon>
        <taxon>Cantharellales</taxon>
        <taxon>Tulasnellaceae</taxon>
        <taxon>Tulasnella</taxon>
    </lineage>
</organism>
<feature type="compositionally biased region" description="Basic residues" evidence="1">
    <location>
        <begin position="502"/>
        <end position="517"/>
    </location>
</feature>
<feature type="compositionally biased region" description="Acidic residues" evidence="1">
    <location>
        <begin position="572"/>
        <end position="591"/>
    </location>
</feature>
<dbReference type="Proteomes" id="UP000054248">
    <property type="component" value="Unassembled WGS sequence"/>
</dbReference>
<protein>
    <submittedName>
        <fullName evidence="2">Uncharacterized protein</fullName>
    </submittedName>
</protein>